<reference evidence="2 3" key="1">
    <citation type="submission" date="2019-10" db="EMBL/GenBank/DDBJ databases">
        <title>Assembly and Annotation for the nematode Trichostrongylus colubriformis.</title>
        <authorList>
            <person name="Martin J."/>
        </authorList>
    </citation>
    <scope>NUCLEOTIDE SEQUENCE [LARGE SCALE GENOMIC DNA]</scope>
    <source>
        <strain evidence="2">G859</strain>
        <tissue evidence="2">Whole worm</tissue>
    </source>
</reference>
<accession>A0AAN8G129</accession>
<keyword evidence="3" id="KW-1185">Reference proteome</keyword>
<evidence type="ECO:0000256" key="1">
    <source>
        <dbReference type="SAM" id="MobiDB-lite"/>
    </source>
</evidence>
<comment type="caution">
    <text evidence="2">The sequence shown here is derived from an EMBL/GenBank/DDBJ whole genome shotgun (WGS) entry which is preliminary data.</text>
</comment>
<sequence>MEQRYHRSKSSPPSSEKRERSEPKVSLVNSTDGRCTKIEYTETVDESSLVDLIANDKEGC</sequence>
<feature type="region of interest" description="Disordered" evidence="1">
    <location>
        <begin position="1"/>
        <end position="30"/>
    </location>
</feature>
<organism evidence="2 3">
    <name type="scientific">Trichostrongylus colubriformis</name>
    <name type="common">Black scour worm</name>
    <dbReference type="NCBI Taxonomy" id="6319"/>
    <lineage>
        <taxon>Eukaryota</taxon>
        <taxon>Metazoa</taxon>
        <taxon>Ecdysozoa</taxon>
        <taxon>Nematoda</taxon>
        <taxon>Chromadorea</taxon>
        <taxon>Rhabditida</taxon>
        <taxon>Rhabditina</taxon>
        <taxon>Rhabditomorpha</taxon>
        <taxon>Strongyloidea</taxon>
        <taxon>Trichostrongylidae</taxon>
        <taxon>Trichostrongylus</taxon>
    </lineage>
</organism>
<evidence type="ECO:0000313" key="2">
    <source>
        <dbReference type="EMBL" id="KAK5974408.1"/>
    </source>
</evidence>
<feature type="non-terminal residue" evidence="2">
    <location>
        <position position="60"/>
    </location>
</feature>
<evidence type="ECO:0000313" key="3">
    <source>
        <dbReference type="Proteomes" id="UP001331761"/>
    </source>
</evidence>
<protein>
    <submittedName>
        <fullName evidence="2">Uncharacterized protein</fullName>
    </submittedName>
</protein>
<dbReference type="EMBL" id="WIXE01014286">
    <property type="protein sequence ID" value="KAK5974408.1"/>
    <property type="molecule type" value="Genomic_DNA"/>
</dbReference>
<dbReference type="AlphaFoldDB" id="A0AAN8G129"/>
<gene>
    <name evidence="2" type="ORF">GCK32_019217</name>
</gene>
<name>A0AAN8G129_TRICO</name>
<proteinExistence type="predicted"/>
<dbReference type="Proteomes" id="UP001331761">
    <property type="component" value="Unassembled WGS sequence"/>
</dbReference>